<evidence type="ECO:0000256" key="5">
    <source>
        <dbReference type="ARBA" id="ARBA00023180"/>
    </source>
</evidence>
<evidence type="ECO:0000313" key="11">
    <source>
        <dbReference type="Proteomes" id="UP000005203"/>
    </source>
</evidence>
<accession>A0A7M7L4T5</accession>
<dbReference type="KEGG" id="ame:411978"/>
<dbReference type="SUPFAM" id="SSF51445">
    <property type="entry name" value="(Trans)glycosidases"/>
    <property type="match status" value="1"/>
</dbReference>
<accession>A0A8B8GZ14</accession>
<dbReference type="GeneID" id="411978"/>
<dbReference type="GO" id="GO:0008422">
    <property type="term" value="F:beta-glucosidase activity"/>
    <property type="evidence" value="ECO:0007669"/>
    <property type="project" value="TreeGrafter"/>
</dbReference>
<dbReference type="EC" id="3.2.1.21" evidence="3"/>
<accession>A0A8B8GZ13</accession>
<evidence type="ECO:0000256" key="4">
    <source>
        <dbReference type="ARBA" id="ARBA00022801"/>
    </source>
</evidence>
<evidence type="ECO:0000256" key="3">
    <source>
        <dbReference type="ARBA" id="ARBA00012744"/>
    </source>
</evidence>
<dbReference type="InterPro" id="IPR001360">
    <property type="entry name" value="Glyco_hydro_1"/>
</dbReference>
<evidence type="ECO:0000313" key="13">
    <source>
        <dbReference type="RefSeq" id="XP_026296996.1"/>
    </source>
</evidence>
<keyword evidence="5" id="KW-0325">Glycoprotein</keyword>
<evidence type="ECO:0000256" key="2">
    <source>
        <dbReference type="ARBA" id="ARBA00011738"/>
    </source>
</evidence>
<organism evidence="10">
    <name type="scientific">Apis mellifera</name>
    <name type="common">Honeybee</name>
    <dbReference type="NCBI Taxonomy" id="7460"/>
    <lineage>
        <taxon>Eukaryota</taxon>
        <taxon>Metazoa</taxon>
        <taxon>Ecdysozoa</taxon>
        <taxon>Arthropoda</taxon>
        <taxon>Hexapoda</taxon>
        <taxon>Insecta</taxon>
        <taxon>Pterygota</taxon>
        <taxon>Neoptera</taxon>
        <taxon>Endopterygota</taxon>
        <taxon>Hymenoptera</taxon>
        <taxon>Apocrita</taxon>
        <taxon>Aculeata</taxon>
        <taxon>Apoidea</taxon>
        <taxon>Anthophila</taxon>
        <taxon>Apidae</taxon>
        <taxon>Apis</taxon>
    </lineage>
</organism>
<dbReference type="PANTHER" id="PTHR10353">
    <property type="entry name" value="GLYCOSYL HYDROLASE"/>
    <property type="match status" value="1"/>
</dbReference>
<dbReference type="GO" id="GO:0005975">
    <property type="term" value="P:carbohydrate metabolic process"/>
    <property type="evidence" value="ECO:0007669"/>
    <property type="project" value="InterPro"/>
</dbReference>
<evidence type="ECO:0000256" key="1">
    <source>
        <dbReference type="ARBA" id="ARBA00010838"/>
    </source>
</evidence>
<accession>A0A7M7L3E7</accession>
<dbReference type="RefSeq" id="XP_026296996.1">
    <property type="nucleotide sequence ID" value="XM_026441211.1"/>
</dbReference>
<dbReference type="Proteomes" id="UP000005203">
    <property type="component" value="Linkage group LG6"/>
</dbReference>
<dbReference type="PRINTS" id="PR00131">
    <property type="entry name" value="GLHYDRLASE1"/>
</dbReference>
<dbReference type="EnsemblMetazoa" id="XM_026441210">
    <property type="protein sequence ID" value="XP_026296995"/>
    <property type="gene ID" value="LOC411978"/>
</dbReference>
<evidence type="ECO:0000256" key="6">
    <source>
        <dbReference type="ARBA" id="ARBA00023295"/>
    </source>
</evidence>
<gene>
    <name evidence="12 13 14" type="primary">LOC411978</name>
</gene>
<dbReference type="InterPro" id="IPR018120">
    <property type="entry name" value="Glyco_hydro_1_AS"/>
</dbReference>
<reference evidence="10" key="1">
    <citation type="submission" date="2021-01" db="UniProtKB">
        <authorList>
            <consortium name="EnsemblMetazoa"/>
        </authorList>
    </citation>
    <scope>IDENTIFICATION</scope>
    <source>
        <strain evidence="10">DH4</strain>
    </source>
</reference>
<proteinExistence type="inferred from homology"/>
<dbReference type="Gene3D" id="3.20.20.80">
    <property type="entry name" value="Glycosidases"/>
    <property type="match status" value="1"/>
</dbReference>
<dbReference type="OrthoDB" id="65569at2759"/>
<feature type="chain" id="PRO_5044660167" description="beta-glucosidase" evidence="9">
    <location>
        <begin position="22"/>
        <end position="496"/>
    </location>
</feature>
<dbReference type="InterPro" id="IPR017853">
    <property type="entry name" value="GH"/>
</dbReference>
<dbReference type="EnsemblMetazoa" id="XM_026441212">
    <property type="protein sequence ID" value="XP_026296997"/>
    <property type="gene ID" value="LOC411978"/>
</dbReference>
<feature type="signal peptide" evidence="9">
    <location>
        <begin position="1"/>
        <end position="21"/>
    </location>
</feature>
<feature type="active site" description="Nucleophile" evidence="7">
    <location>
        <position position="403"/>
    </location>
</feature>
<comment type="similarity">
    <text evidence="1 8">Belongs to the glycosyl hydrolase 1 family.</text>
</comment>
<sequence>MFATSSLGISTLFLLVISASGEVANNTNVDYLRFPPNFLLGAATAAYQIEGAWNVSDKGESVWDRFVHYQDHRVYNNDTGDIAANSYYKYKEDVALLKKIGFKSYRFSISWPRILPTGFVNKISKDGVRYYHNLIDELLANNIEPMVTLYHWDHPQNLEDAGGWLNSNMVDWFGDYARVVFYEFGSKVKRFITINEPKSICLNGYSSGKHAPGKKLHGIGEYLCIHNVIKAHARAYRIYEEEFKKNYNGQVGFLINIMAYIPRNLTDAYAMEVAFQFNVGWCLHPIYSKEGDYPELMKIMVGNKSLEQGFMKSRLPTFDSDWIEYIRGSSDFLAVNHYTSRLVTFGSMGELPSQRNDQGVKMFTDSFWKSSASNWLKVVPEGFRISLKYLATHYGNPPMYITENGVSDFGTLNDDDRIYYYREYLKQMLLAIYDDKVNVQGYFLWSLLDNFEWEMGYRERFGIVYVDYNDSNRTRILKKSASWWENVIAAGKIDTS</sequence>
<keyword evidence="9" id="KW-0732">Signal</keyword>
<comment type="subunit">
    <text evidence="2">Homodimer.</text>
</comment>
<reference evidence="12 13" key="2">
    <citation type="submission" date="2025-04" db="UniProtKB">
        <authorList>
            <consortium name="RefSeq"/>
        </authorList>
    </citation>
    <scope>IDENTIFICATION</scope>
    <source>
        <strain evidence="12 13">DH4</strain>
        <tissue evidence="12 13">Whole body</tissue>
    </source>
</reference>
<name>A0A7M7L4T5_APIME</name>
<keyword evidence="4" id="KW-0378">Hydrolase</keyword>
<evidence type="ECO:0000256" key="7">
    <source>
        <dbReference type="PROSITE-ProRule" id="PRU10055"/>
    </source>
</evidence>
<evidence type="ECO:0000256" key="8">
    <source>
        <dbReference type="RuleBase" id="RU003690"/>
    </source>
</evidence>
<evidence type="ECO:0000313" key="14">
    <source>
        <dbReference type="RefSeq" id="XP_026296997.1"/>
    </source>
</evidence>
<evidence type="ECO:0000256" key="9">
    <source>
        <dbReference type="SAM" id="SignalP"/>
    </source>
</evidence>
<dbReference type="PANTHER" id="PTHR10353:SF36">
    <property type="entry name" value="LP05116P"/>
    <property type="match status" value="1"/>
</dbReference>
<protein>
    <recommendedName>
        <fullName evidence="3">beta-glucosidase</fullName>
        <ecNumber evidence="3">3.2.1.21</ecNumber>
    </recommendedName>
</protein>
<keyword evidence="11" id="KW-1185">Reference proteome</keyword>
<dbReference type="EnsemblMetazoa" id="XM_026441211">
    <property type="protein sequence ID" value="XP_026296996"/>
    <property type="gene ID" value="LOC411978"/>
</dbReference>
<evidence type="ECO:0000313" key="10">
    <source>
        <dbReference type="EnsemblMetazoa" id="XP_026296996"/>
    </source>
</evidence>
<keyword evidence="6" id="KW-0326">Glycosidase</keyword>
<dbReference type="RefSeq" id="XP_026296995.1">
    <property type="nucleotide sequence ID" value="XM_026441210.1"/>
</dbReference>
<evidence type="ECO:0000313" key="12">
    <source>
        <dbReference type="RefSeq" id="XP_026296995.1"/>
    </source>
</evidence>
<dbReference type="RefSeq" id="XP_026296997.1">
    <property type="nucleotide sequence ID" value="XM_026441212.1"/>
</dbReference>
<dbReference type="FunFam" id="3.20.20.80:FF:000013">
    <property type="entry name" value="lactase-phlorizin hydrolase"/>
    <property type="match status" value="1"/>
</dbReference>
<dbReference type="AlphaFoldDB" id="A0A7M7L4T5"/>
<dbReference type="PROSITE" id="PS00572">
    <property type="entry name" value="GLYCOSYL_HYDROL_F1_1"/>
    <property type="match status" value="1"/>
</dbReference>
<dbReference type="Pfam" id="PF00232">
    <property type="entry name" value="Glyco_hydro_1"/>
    <property type="match status" value="1"/>
</dbReference>